<feature type="compositionally biased region" description="Basic residues" evidence="1">
    <location>
        <begin position="119"/>
        <end position="132"/>
    </location>
</feature>
<dbReference type="AlphaFoldDB" id="A0A9D3MAU4"/>
<feature type="region of interest" description="Disordered" evidence="1">
    <location>
        <begin position="27"/>
        <end position="132"/>
    </location>
</feature>
<accession>A0A9D3MAU4</accession>
<feature type="compositionally biased region" description="Polar residues" evidence="1">
    <location>
        <begin position="32"/>
        <end position="41"/>
    </location>
</feature>
<keyword evidence="3" id="KW-1185">Reference proteome</keyword>
<reference evidence="2" key="1">
    <citation type="submission" date="2021-01" db="EMBL/GenBank/DDBJ databases">
        <title>A chromosome-scale assembly of European eel, Anguilla anguilla.</title>
        <authorList>
            <person name="Henkel C."/>
            <person name="Jong-Raadsen S.A."/>
            <person name="Dufour S."/>
            <person name="Weltzien F.-A."/>
            <person name="Palstra A.P."/>
            <person name="Pelster B."/>
            <person name="Spaink H.P."/>
            <person name="Van Den Thillart G.E."/>
            <person name="Jansen H."/>
            <person name="Zahm M."/>
            <person name="Klopp C."/>
            <person name="Cedric C."/>
            <person name="Louis A."/>
            <person name="Berthelot C."/>
            <person name="Parey E."/>
            <person name="Roest Crollius H."/>
            <person name="Montfort J."/>
            <person name="Robinson-Rechavi M."/>
            <person name="Bucao C."/>
            <person name="Bouchez O."/>
            <person name="Gislard M."/>
            <person name="Lluch J."/>
            <person name="Milhes M."/>
            <person name="Lampietro C."/>
            <person name="Lopez Roques C."/>
            <person name="Donnadieu C."/>
            <person name="Braasch I."/>
            <person name="Desvignes T."/>
            <person name="Postlethwait J."/>
            <person name="Bobe J."/>
            <person name="Guiguen Y."/>
            <person name="Dirks R."/>
        </authorList>
    </citation>
    <scope>NUCLEOTIDE SEQUENCE</scope>
    <source>
        <strain evidence="2">Tag_6206</strain>
        <tissue evidence="2">Liver</tissue>
    </source>
</reference>
<feature type="compositionally biased region" description="Low complexity" evidence="1">
    <location>
        <begin position="81"/>
        <end position="94"/>
    </location>
</feature>
<gene>
    <name evidence="2" type="ORF">ANANG_G00140990</name>
</gene>
<proteinExistence type="predicted"/>
<feature type="compositionally biased region" description="Low complexity" evidence="1">
    <location>
        <begin position="109"/>
        <end position="118"/>
    </location>
</feature>
<organism evidence="2 3">
    <name type="scientific">Anguilla anguilla</name>
    <name type="common">European freshwater eel</name>
    <name type="synonym">Muraena anguilla</name>
    <dbReference type="NCBI Taxonomy" id="7936"/>
    <lineage>
        <taxon>Eukaryota</taxon>
        <taxon>Metazoa</taxon>
        <taxon>Chordata</taxon>
        <taxon>Craniata</taxon>
        <taxon>Vertebrata</taxon>
        <taxon>Euteleostomi</taxon>
        <taxon>Actinopterygii</taxon>
        <taxon>Neopterygii</taxon>
        <taxon>Teleostei</taxon>
        <taxon>Anguilliformes</taxon>
        <taxon>Anguillidae</taxon>
        <taxon>Anguilla</taxon>
    </lineage>
</organism>
<protein>
    <submittedName>
        <fullName evidence="2">Uncharacterized protein</fullName>
    </submittedName>
</protein>
<evidence type="ECO:0000313" key="3">
    <source>
        <dbReference type="Proteomes" id="UP001044222"/>
    </source>
</evidence>
<dbReference type="EMBL" id="JAFIRN010000007">
    <property type="protein sequence ID" value="KAG5845599.1"/>
    <property type="molecule type" value="Genomic_DNA"/>
</dbReference>
<evidence type="ECO:0000256" key="1">
    <source>
        <dbReference type="SAM" id="MobiDB-lite"/>
    </source>
</evidence>
<sequence>MAHTTDGIRDNTAVCVGKEGASGAVLMENGGVSLQRSSPTGQRDGGPLKQCSLSLPSYRPAPHFGQPPTRTGTAWRRRTRASPPWRSTTRSTSTPGRAPGTAPPRWRWSPRTAGPGSRPRSRGAARTRRGGC</sequence>
<name>A0A9D3MAU4_ANGAN</name>
<dbReference type="Proteomes" id="UP001044222">
    <property type="component" value="Chromosome 7"/>
</dbReference>
<comment type="caution">
    <text evidence="2">The sequence shown here is derived from an EMBL/GenBank/DDBJ whole genome shotgun (WGS) entry which is preliminary data.</text>
</comment>
<evidence type="ECO:0000313" key="2">
    <source>
        <dbReference type="EMBL" id="KAG5845599.1"/>
    </source>
</evidence>